<dbReference type="InterPro" id="IPR010371">
    <property type="entry name" value="YBR137W-like"/>
</dbReference>
<comment type="caution">
    <text evidence="1">The sequence shown here is derived from an EMBL/GenBank/DDBJ whole genome shotgun (WGS) entry which is preliminary data.</text>
</comment>
<reference evidence="1 2" key="1">
    <citation type="submission" date="2014-11" db="EMBL/GenBank/DDBJ databases">
        <title>Genome sequencing of Pantoea rodasii ND03.</title>
        <authorList>
            <person name="Muhamad Yunos N.Y."/>
            <person name="Chan K.-G."/>
        </authorList>
    </citation>
    <scope>NUCLEOTIDE SEQUENCE [LARGE SCALE GENOMIC DNA]</scope>
    <source>
        <strain evidence="1 2">ND03</strain>
    </source>
</reference>
<dbReference type="InterPro" id="IPR005624">
    <property type="entry name" value="PduO/GlcC-like"/>
</dbReference>
<sequence>MSALPSLETLLQQEAEHRLPQFDFDLAWQIGQGIRERGREMNAPIAIEVYAFGQVLFLAALPGSAPENLEWMRRKRNTVLLTGHSSMYVGFANEQKGERMAQQRNIRQEDYTDHGGSFPLLSPQGAIIGAVSISGLPSEDDHALALWGITQLLR</sequence>
<dbReference type="NCBIfam" id="NF002696">
    <property type="entry name" value="PRK02487.1-5"/>
    <property type="match status" value="1"/>
</dbReference>
<dbReference type="AlphaFoldDB" id="A0A0B1RB92"/>
<evidence type="ECO:0000313" key="2">
    <source>
        <dbReference type="Proteomes" id="UP000030853"/>
    </source>
</evidence>
<protein>
    <recommendedName>
        <fullName evidence="3">Heme-degrading domain-containing protein</fullName>
    </recommendedName>
</protein>
<organism evidence="1 2">
    <name type="scientific">Pantoea rodasii</name>
    <dbReference type="NCBI Taxonomy" id="1076549"/>
    <lineage>
        <taxon>Bacteria</taxon>
        <taxon>Pseudomonadati</taxon>
        <taxon>Pseudomonadota</taxon>
        <taxon>Gammaproteobacteria</taxon>
        <taxon>Enterobacterales</taxon>
        <taxon>Erwiniaceae</taxon>
        <taxon>Pantoea</taxon>
    </lineage>
</organism>
<name>A0A0B1RB92_9GAMM</name>
<dbReference type="RefSeq" id="WP_039330336.1">
    <property type="nucleotide sequence ID" value="NZ_JTJJ01000031.1"/>
</dbReference>
<dbReference type="PIRSF" id="PIRSF008757">
    <property type="entry name" value="UCP008757"/>
    <property type="match status" value="1"/>
</dbReference>
<dbReference type="Gene3D" id="3.30.450.150">
    <property type="entry name" value="Haem-degrading domain"/>
    <property type="match status" value="1"/>
</dbReference>
<dbReference type="EMBL" id="JTJJ01000031">
    <property type="protein sequence ID" value="KHJ68477.1"/>
    <property type="molecule type" value="Genomic_DNA"/>
</dbReference>
<dbReference type="PANTHER" id="PTHR28255:SF1">
    <property type="entry name" value="UPF0303 PROTEIN YBR137W"/>
    <property type="match status" value="1"/>
</dbReference>
<dbReference type="SUPFAM" id="SSF143744">
    <property type="entry name" value="GlcG-like"/>
    <property type="match status" value="1"/>
</dbReference>
<dbReference type="Pfam" id="PF03928">
    <property type="entry name" value="HbpS-like"/>
    <property type="match status" value="1"/>
</dbReference>
<gene>
    <name evidence="1" type="ORF">QU24_09240</name>
</gene>
<proteinExistence type="predicted"/>
<evidence type="ECO:0008006" key="3">
    <source>
        <dbReference type="Google" id="ProtNLM"/>
    </source>
</evidence>
<accession>A0A0B1RB92</accession>
<dbReference type="Proteomes" id="UP000030853">
    <property type="component" value="Unassembled WGS sequence"/>
</dbReference>
<evidence type="ECO:0000313" key="1">
    <source>
        <dbReference type="EMBL" id="KHJ68477.1"/>
    </source>
</evidence>
<dbReference type="PANTHER" id="PTHR28255">
    <property type="match status" value="1"/>
</dbReference>
<dbReference type="InterPro" id="IPR038084">
    <property type="entry name" value="PduO/GlcC-like_sf"/>
</dbReference>